<proteinExistence type="predicted"/>
<organism evidence="1 2">
    <name type="scientific">Funneliformis caledonium</name>
    <dbReference type="NCBI Taxonomy" id="1117310"/>
    <lineage>
        <taxon>Eukaryota</taxon>
        <taxon>Fungi</taxon>
        <taxon>Fungi incertae sedis</taxon>
        <taxon>Mucoromycota</taxon>
        <taxon>Glomeromycotina</taxon>
        <taxon>Glomeromycetes</taxon>
        <taxon>Glomerales</taxon>
        <taxon>Glomeraceae</taxon>
        <taxon>Funneliformis</taxon>
    </lineage>
</organism>
<protein>
    <submittedName>
        <fullName evidence="1">2840_t:CDS:1</fullName>
    </submittedName>
</protein>
<feature type="non-terminal residue" evidence="1">
    <location>
        <position position="1"/>
    </location>
</feature>
<feature type="non-terminal residue" evidence="1">
    <location>
        <position position="104"/>
    </location>
</feature>
<dbReference type="EMBL" id="CAJVPQ010013875">
    <property type="protein sequence ID" value="CAG8737380.1"/>
    <property type="molecule type" value="Genomic_DNA"/>
</dbReference>
<comment type="caution">
    <text evidence="1">The sequence shown here is derived from an EMBL/GenBank/DDBJ whole genome shotgun (WGS) entry which is preliminary data.</text>
</comment>
<evidence type="ECO:0000313" key="2">
    <source>
        <dbReference type="Proteomes" id="UP000789570"/>
    </source>
</evidence>
<dbReference type="Proteomes" id="UP000789570">
    <property type="component" value="Unassembled WGS sequence"/>
</dbReference>
<dbReference type="AlphaFoldDB" id="A0A9N9IK30"/>
<name>A0A9N9IK30_9GLOM</name>
<gene>
    <name evidence="1" type="ORF">FCALED_LOCUS15387</name>
</gene>
<accession>A0A9N9IK30</accession>
<keyword evidence="2" id="KW-1185">Reference proteome</keyword>
<reference evidence="1" key="1">
    <citation type="submission" date="2021-06" db="EMBL/GenBank/DDBJ databases">
        <authorList>
            <person name="Kallberg Y."/>
            <person name="Tangrot J."/>
            <person name="Rosling A."/>
        </authorList>
    </citation>
    <scope>NUCLEOTIDE SEQUENCE</scope>
    <source>
        <strain evidence="1">UK204</strain>
    </source>
</reference>
<evidence type="ECO:0000313" key="1">
    <source>
        <dbReference type="EMBL" id="CAG8737380.1"/>
    </source>
</evidence>
<sequence length="104" mass="12271">NNEASSKQMEHAVLISILEIMEPVLEENDILLDIIVDGDLDSNKTLRRVKCINKIFSDLKHLTFKKWKYYSRYEDVILNYYKKCIFAAAVRKEYNKDLPLTTEL</sequence>